<keyword evidence="2" id="KW-0812">Transmembrane</keyword>
<dbReference type="PATRIC" id="fig|314722.6.peg.3317"/>
<keyword evidence="2" id="KW-1133">Transmembrane helix</keyword>
<reference evidence="3 4" key="1">
    <citation type="journal article" date="2015" name="Genome Announc.">
        <title>Complete Genome Sequence of Pseudoxanthomonas suwonensis Strain J1, a Cellulose-Degrading Bacterium Isolated from Leaf- and Wood-Enriched Soil.</title>
        <authorList>
            <person name="Hou L."/>
            <person name="Jiang J."/>
            <person name="Xu Z."/>
            <person name="Zhou Y."/>
            <person name="Leung F.C."/>
        </authorList>
    </citation>
    <scope>NUCLEOTIDE SEQUENCE [LARGE SCALE GENOMIC DNA]</scope>
    <source>
        <strain evidence="3 4">J1</strain>
    </source>
</reference>
<protein>
    <submittedName>
        <fullName evidence="3">Membrane protein</fullName>
    </submittedName>
</protein>
<name>A0A0E3Z3A5_9GAMM</name>
<feature type="coiled-coil region" evidence="1">
    <location>
        <begin position="281"/>
        <end position="308"/>
    </location>
</feature>
<feature type="transmembrane region" description="Helical" evidence="2">
    <location>
        <begin position="118"/>
        <end position="140"/>
    </location>
</feature>
<dbReference type="OrthoDB" id="7032238at2"/>
<gene>
    <name evidence="3" type="ORF">WQ53_15320</name>
</gene>
<accession>A0A0E3Z3A5</accession>
<dbReference type="KEGG" id="psuw:WQ53_15320"/>
<keyword evidence="1" id="KW-0175">Coiled coil</keyword>
<dbReference type="AlphaFoldDB" id="A0A0E3Z3A5"/>
<dbReference type="Proteomes" id="UP000033067">
    <property type="component" value="Chromosome"/>
</dbReference>
<sequence length="337" mass="34196">MHPASASPAASTVIAAPPLAAPEQSAVSWAAILAGAAAAAALSLILLILGVGLGMSTVSPWSYEGVSREAFGWSTIAWITLTSIAASGLGGYLAGRLRTRWVSVHTDETYFRDTAHGFLAWAVATLLTAAVLTTAIGAILGTGAKALGSAAGASATAAGGIAAAGAGAAASDDAENDIQYWVDAMFRQPAAAAQLAPSDDPTANGAATGPLQARIASSASARPATPATADTDLRPEIGRILANGLRGDALDADDARYIAQRIAERTGLGQAEAQARVTELEASLRARLDEAETQAREVADEARKASAYAALWLFITLLIGAFSASLLATFGGRQRDR</sequence>
<keyword evidence="4" id="KW-1185">Reference proteome</keyword>
<dbReference type="EMBL" id="CP011144">
    <property type="protein sequence ID" value="AKC87937.1"/>
    <property type="molecule type" value="Genomic_DNA"/>
</dbReference>
<organism evidence="3 4">
    <name type="scientific">Pseudoxanthomonas suwonensis</name>
    <dbReference type="NCBI Taxonomy" id="314722"/>
    <lineage>
        <taxon>Bacteria</taxon>
        <taxon>Pseudomonadati</taxon>
        <taxon>Pseudomonadota</taxon>
        <taxon>Gammaproteobacteria</taxon>
        <taxon>Lysobacterales</taxon>
        <taxon>Lysobacteraceae</taxon>
        <taxon>Pseudoxanthomonas</taxon>
    </lineage>
</organism>
<evidence type="ECO:0000313" key="3">
    <source>
        <dbReference type="EMBL" id="AKC87937.1"/>
    </source>
</evidence>
<feature type="transmembrane region" description="Helical" evidence="2">
    <location>
        <begin position="70"/>
        <end position="94"/>
    </location>
</feature>
<feature type="transmembrane region" description="Helical" evidence="2">
    <location>
        <begin position="310"/>
        <end position="331"/>
    </location>
</feature>
<evidence type="ECO:0000256" key="2">
    <source>
        <dbReference type="SAM" id="Phobius"/>
    </source>
</evidence>
<proteinExistence type="predicted"/>
<evidence type="ECO:0000313" key="4">
    <source>
        <dbReference type="Proteomes" id="UP000033067"/>
    </source>
</evidence>
<feature type="transmembrane region" description="Helical" evidence="2">
    <location>
        <begin position="30"/>
        <end position="58"/>
    </location>
</feature>
<evidence type="ECO:0000256" key="1">
    <source>
        <dbReference type="SAM" id="Coils"/>
    </source>
</evidence>
<keyword evidence="2" id="KW-0472">Membrane</keyword>